<dbReference type="InterPro" id="IPR014867">
    <property type="entry name" value="Spore_coat_CotH_CotH2/3/7"/>
</dbReference>
<dbReference type="Pfam" id="PF08757">
    <property type="entry name" value="CotH"/>
    <property type="match status" value="1"/>
</dbReference>
<feature type="chain" id="PRO_5046699174" evidence="2">
    <location>
        <begin position="36"/>
        <end position="478"/>
    </location>
</feature>
<dbReference type="Proteomes" id="UP000732378">
    <property type="component" value="Unassembled WGS sequence"/>
</dbReference>
<feature type="compositionally biased region" description="Gly residues" evidence="1">
    <location>
        <begin position="324"/>
        <end position="340"/>
    </location>
</feature>
<dbReference type="EMBL" id="JAFBBZ010000001">
    <property type="protein sequence ID" value="MBM7510437.1"/>
    <property type="molecule type" value="Genomic_DNA"/>
</dbReference>
<name>A0ABS2MH17_9ACTN</name>
<evidence type="ECO:0000256" key="1">
    <source>
        <dbReference type="SAM" id="MobiDB-lite"/>
    </source>
</evidence>
<protein>
    <submittedName>
        <fullName evidence="3">Spore coat protein CotH</fullName>
    </submittedName>
</protein>
<keyword evidence="3" id="KW-0167">Capsid protein</keyword>
<gene>
    <name evidence="3" type="ORF">JOE61_004251</name>
</gene>
<organism evidence="3 4">
    <name type="scientific">Nocardioides salarius</name>
    <dbReference type="NCBI Taxonomy" id="374513"/>
    <lineage>
        <taxon>Bacteria</taxon>
        <taxon>Bacillati</taxon>
        <taxon>Actinomycetota</taxon>
        <taxon>Actinomycetes</taxon>
        <taxon>Propionibacteriales</taxon>
        <taxon>Nocardioidaceae</taxon>
        <taxon>Nocardioides</taxon>
    </lineage>
</organism>
<proteinExistence type="predicted"/>
<keyword evidence="4" id="KW-1185">Reference proteome</keyword>
<evidence type="ECO:0000256" key="2">
    <source>
        <dbReference type="SAM" id="SignalP"/>
    </source>
</evidence>
<reference evidence="3 4" key="1">
    <citation type="submission" date="2021-01" db="EMBL/GenBank/DDBJ databases">
        <title>Sequencing the genomes of 1000 actinobacteria strains.</title>
        <authorList>
            <person name="Klenk H.-P."/>
        </authorList>
    </citation>
    <scope>NUCLEOTIDE SEQUENCE [LARGE SCALE GENOMIC DNA]</scope>
    <source>
        <strain evidence="3 4">DSM 18239</strain>
    </source>
</reference>
<sequence>MNSVRTPTPTRTGGLRRRGAAGLAALALGIGSLGACSTATSATGSAATSASVEGTVWDASSVHEVSIDVDDDEFAAMLATYQESDEKDWLTADVTIDGQTISDAGIRLKGNSSLRDVDADSDPADLPWLIDLDKFVDGQSLDGWESFVIRSSTTETSLNEAVALALLDEAGLASEEAVSISFSANDSGSTLRLMVQDLDNRWDEATFGTDGTLYKAEAGGDYSYRGDDPEAYDEVFDIEAGTDDHEPLTDFLQWLEESSDEEFADGLAERLDVDAFATYLAFEDLVGNFDDIAGPGNNSFLRWDAEAEQMTVVAWDHNLAFGATNGGGQGGGGVPGGAGAPGERPEGMEPPAGMEPPVDGERPEPPEGMEPPAEGELPEAGGVPGGGQGGQGGQGGMGGMGGMGGNVLAERFLATPELADLYDAAVADLQAELFDSGTAQEVLDAWVSVLGEQADDLVDAATIELEAEQVASYFDGQA</sequence>
<comment type="caution">
    <text evidence="3">The sequence shown here is derived from an EMBL/GenBank/DDBJ whole genome shotgun (WGS) entry which is preliminary data.</text>
</comment>
<dbReference type="RefSeq" id="WP_193668892.1">
    <property type="nucleotide sequence ID" value="NZ_JACDTV010000006.1"/>
</dbReference>
<feature type="compositionally biased region" description="Gly residues" evidence="1">
    <location>
        <begin position="382"/>
        <end position="401"/>
    </location>
</feature>
<feature type="compositionally biased region" description="Low complexity" evidence="1">
    <location>
        <begin position="370"/>
        <end position="381"/>
    </location>
</feature>
<dbReference type="PANTHER" id="PTHR40050">
    <property type="entry name" value="INNER SPORE COAT PROTEIN H"/>
    <property type="match status" value="1"/>
</dbReference>
<feature type="signal peptide" evidence="2">
    <location>
        <begin position="1"/>
        <end position="35"/>
    </location>
</feature>
<dbReference type="PANTHER" id="PTHR40050:SF1">
    <property type="entry name" value="INNER SPORE COAT PROTEIN H"/>
    <property type="match status" value="1"/>
</dbReference>
<keyword evidence="2" id="KW-0732">Signal</keyword>
<accession>A0ABS2MH17</accession>
<evidence type="ECO:0000313" key="4">
    <source>
        <dbReference type="Proteomes" id="UP000732378"/>
    </source>
</evidence>
<evidence type="ECO:0000313" key="3">
    <source>
        <dbReference type="EMBL" id="MBM7510437.1"/>
    </source>
</evidence>
<keyword evidence="3" id="KW-0946">Virion</keyword>
<feature type="region of interest" description="Disordered" evidence="1">
    <location>
        <begin position="324"/>
        <end position="401"/>
    </location>
</feature>